<organism evidence="2 3">
    <name type="scientific">Chelativorans intermedius</name>
    <dbReference type="NCBI Taxonomy" id="515947"/>
    <lineage>
        <taxon>Bacteria</taxon>
        <taxon>Pseudomonadati</taxon>
        <taxon>Pseudomonadota</taxon>
        <taxon>Alphaproteobacteria</taxon>
        <taxon>Hyphomicrobiales</taxon>
        <taxon>Phyllobacteriaceae</taxon>
        <taxon>Chelativorans</taxon>
    </lineage>
</organism>
<reference evidence="2 3" key="1">
    <citation type="submission" date="2024-09" db="EMBL/GenBank/DDBJ databases">
        <authorList>
            <person name="Sun Q."/>
            <person name="Mori K."/>
        </authorList>
    </citation>
    <scope>NUCLEOTIDE SEQUENCE [LARGE SCALE GENOMIC DNA]</scope>
    <source>
        <strain evidence="2 3">CCM 8543</strain>
    </source>
</reference>
<protein>
    <submittedName>
        <fullName evidence="2">DUF1036 domain-containing protein</fullName>
    </submittedName>
</protein>
<proteinExistence type="predicted"/>
<dbReference type="Proteomes" id="UP001589755">
    <property type="component" value="Unassembled WGS sequence"/>
</dbReference>
<dbReference type="Pfam" id="PF06282">
    <property type="entry name" value="DUF1036"/>
    <property type="match status" value="1"/>
</dbReference>
<feature type="chain" id="PRO_5046555333" evidence="1">
    <location>
        <begin position="26"/>
        <end position="151"/>
    </location>
</feature>
<dbReference type="InterPro" id="IPR009380">
    <property type="entry name" value="DUF1036"/>
</dbReference>
<dbReference type="RefSeq" id="WP_261519524.1">
    <property type="nucleotide sequence ID" value="NZ_JAODNW010000004.1"/>
</dbReference>
<keyword evidence="1" id="KW-0732">Signal</keyword>
<feature type="signal peptide" evidence="1">
    <location>
        <begin position="1"/>
        <end position="25"/>
    </location>
</feature>
<keyword evidence="3" id="KW-1185">Reference proteome</keyword>
<name>A0ABV6D9S8_9HYPH</name>
<evidence type="ECO:0000256" key="1">
    <source>
        <dbReference type="SAM" id="SignalP"/>
    </source>
</evidence>
<evidence type="ECO:0000313" key="2">
    <source>
        <dbReference type="EMBL" id="MFC0209409.1"/>
    </source>
</evidence>
<gene>
    <name evidence="2" type="ORF">ACFFJ2_13475</name>
</gene>
<accession>A0ABV6D9S8</accession>
<dbReference type="EMBL" id="JBHLXD010000022">
    <property type="protein sequence ID" value="MFC0209409.1"/>
    <property type="molecule type" value="Genomic_DNA"/>
</dbReference>
<sequence length="151" mass="16253">MLWTGAALLALAAGLVFAGAAPALADLRVCNATQNLVGVAIGYRAREGWISEGWWRIEASSCTTLISGPLQSRYYYLYAEDATRGGRWDGPVQMCVADEEFKIVGVKDCFARGFQRAGFQEHDTGEQENWMVQLTDGPATDGSAVTGTANP</sequence>
<comment type="caution">
    <text evidence="2">The sequence shown here is derived from an EMBL/GenBank/DDBJ whole genome shotgun (WGS) entry which is preliminary data.</text>
</comment>
<evidence type="ECO:0000313" key="3">
    <source>
        <dbReference type="Proteomes" id="UP001589755"/>
    </source>
</evidence>